<comment type="caution">
    <text evidence="2">The sequence shown here is derived from an EMBL/GenBank/DDBJ whole genome shotgun (WGS) entry which is preliminary data.</text>
</comment>
<gene>
    <name evidence="2" type="ORF">FHX52_4779</name>
</gene>
<sequence>MYDYARSGLQATLAARQQSQATAHQAVLAAQSVVATASNNLAAANNVLSVARPAVPPAQSNLATAQANAAQAAQAAANAQAAVTAWEQEMPEPYLGTFAATDSSEMPTTPGDRALPGGGYPRPNPEYAVWLKQYNILKAARDSANNASAAANANVAAAQTALNNANQQVAVAQNAVVARTQELASANSQLAAAQNAEQGAAAATAAVQAQIVALDARAARVVAVPLDRPGLTALAEEEQAEVSRLRALRATARANRQAASTSRSALLAGHSGSVAGLVPVSAALRGWVDAAYPDPTNVASMIDAAVATASGQAASNPRNDDLAGVTAQVQAAVARLQTTVDAAVRDRDAKYQTLQAARDAVASVVADQP</sequence>
<evidence type="ECO:0000256" key="1">
    <source>
        <dbReference type="SAM" id="Coils"/>
    </source>
</evidence>
<accession>A0A543PN95</accession>
<evidence type="ECO:0000313" key="3">
    <source>
        <dbReference type="Proteomes" id="UP000320085"/>
    </source>
</evidence>
<feature type="coiled-coil region" evidence="1">
    <location>
        <begin position="148"/>
        <end position="175"/>
    </location>
</feature>
<keyword evidence="1" id="KW-0175">Coiled coil</keyword>
<dbReference type="Proteomes" id="UP000320085">
    <property type="component" value="Unassembled WGS sequence"/>
</dbReference>
<reference evidence="2 3" key="1">
    <citation type="submission" date="2019-06" db="EMBL/GenBank/DDBJ databases">
        <title>Sequencing the genomes of 1000 actinobacteria strains.</title>
        <authorList>
            <person name="Klenk H.-P."/>
        </authorList>
    </citation>
    <scope>NUCLEOTIDE SEQUENCE [LARGE SCALE GENOMIC DNA]</scope>
    <source>
        <strain evidence="2 3">DSM 21776</strain>
    </source>
</reference>
<dbReference type="RefSeq" id="WP_141824737.1">
    <property type="nucleotide sequence ID" value="NZ_BAAAQC010000013.1"/>
</dbReference>
<evidence type="ECO:0000313" key="2">
    <source>
        <dbReference type="EMBL" id="TQN45539.1"/>
    </source>
</evidence>
<proteinExistence type="predicted"/>
<name>A0A543PN95_9MICO</name>
<dbReference type="AlphaFoldDB" id="A0A543PN95"/>
<organism evidence="2 3">
    <name type="scientific">Humibacillus xanthopallidus</name>
    <dbReference type="NCBI Taxonomy" id="412689"/>
    <lineage>
        <taxon>Bacteria</taxon>
        <taxon>Bacillati</taxon>
        <taxon>Actinomycetota</taxon>
        <taxon>Actinomycetes</taxon>
        <taxon>Micrococcales</taxon>
        <taxon>Intrasporangiaceae</taxon>
        <taxon>Humibacillus</taxon>
    </lineage>
</organism>
<protein>
    <submittedName>
        <fullName evidence="2">Uncharacterized protein</fullName>
    </submittedName>
</protein>
<dbReference type="EMBL" id="VFQF01000003">
    <property type="protein sequence ID" value="TQN45539.1"/>
    <property type="molecule type" value="Genomic_DNA"/>
</dbReference>
<feature type="coiled-coil region" evidence="1">
    <location>
        <begin position="62"/>
        <end position="89"/>
    </location>
</feature>